<reference evidence="1" key="2">
    <citation type="submission" date="2020-09" db="EMBL/GenBank/DDBJ databases">
        <authorList>
            <person name="Sun Q."/>
            <person name="Zhou Y."/>
        </authorList>
    </citation>
    <scope>NUCLEOTIDE SEQUENCE</scope>
    <source>
        <strain evidence="1">CGMCC 1.15454</strain>
    </source>
</reference>
<dbReference type="EMBL" id="BMJD01000013">
    <property type="protein sequence ID" value="GGB42450.1"/>
    <property type="molecule type" value="Genomic_DNA"/>
</dbReference>
<organism evidence="1 2">
    <name type="scientific">Lentibacillus populi</name>
    <dbReference type="NCBI Taxonomy" id="1827502"/>
    <lineage>
        <taxon>Bacteria</taxon>
        <taxon>Bacillati</taxon>
        <taxon>Bacillota</taxon>
        <taxon>Bacilli</taxon>
        <taxon>Bacillales</taxon>
        <taxon>Bacillaceae</taxon>
        <taxon>Lentibacillus</taxon>
    </lineage>
</organism>
<dbReference type="Proteomes" id="UP000621492">
    <property type="component" value="Unassembled WGS sequence"/>
</dbReference>
<evidence type="ECO:0000313" key="2">
    <source>
        <dbReference type="Proteomes" id="UP000621492"/>
    </source>
</evidence>
<reference evidence="1" key="1">
    <citation type="journal article" date="2014" name="Int. J. Syst. Evol. Microbiol.">
        <title>Complete genome sequence of Corynebacterium casei LMG S-19264T (=DSM 44701T), isolated from a smear-ripened cheese.</title>
        <authorList>
            <consortium name="US DOE Joint Genome Institute (JGI-PGF)"/>
            <person name="Walter F."/>
            <person name="Albersmeier A."/>
            <person name="Kalinowski J."/>
            <person name="Ruckert C."/>
        </authorList>
    </citation>
    <scope>NUCLEOTIDE SEQUENCE</scope>
    <source>
        <strain evidence="1">CGMCC 1.15454</strain>
    </source>
</reference>
<proteinExistence type="predicted"/>
<dbReference type="RefSeq" id="WP_188725080.1">
    <property type="nucleotide sequence ID" value="NZ_BMJD01000013.1"/>
</dbReference>
<evidence type="ECO:0000313" key="1">
    <source>
        <dbReference type="EMBL" id="GGB42450.1"/>
    </source>
</evidence>
<name>A0A9W5TX44_9BACI</name>
<comment type="caution">
    <text evidence="1">The sequence shown here is derived from an EMBL/GenBank/DDBJ whole genome shotgun (WGS) entry which is preliminary data.</text>
</comment>
<dbReference type="AlphaFoldDB" id="A0A9W5TX44"/>
<gene>
    <name evidence="1" type="ORF">GCM10011409_20030</name>
</gene>
<sequence length="199" mass="23327">MSIAQIEKLRKERISKLEGLKAQLEKIENDDMYAPEYKLQKRNEIKKELEAVSFDYGTKIAELIDQTESKLLQGFHNAEYKGMDDKQAAKELLKEMRNRDMSEDLIARNKENPEHLYSEAEKIVNANLPYAPAYIRALKKLNVSGADMLEKNYKELNFNELQKSYNKEMELLREQIKLFEVEKTAEESPFKAALMDHYL</sequence>
<accession>A0A9W5TX44</accession>
<keyword evidence="2" id="KW-1185">Reference proteome</keyword>
<protein>
    <submittedName>
        <fullName evidence="1">Uncharacterized protein</fullName>
    </submittedName>
</protein>